<dbReference type="SUPFAM" id="SSF52210">
    <property type="entry name" value="Succinyl-CoA synthetase domains"/>
    <property type="match status" value="1"/>
</dbReference>
<feature type="domain" description="CoA-binding" evidence="11">
    <location>
        <begin position="4"/>
        <end position="100"/>
    </location>
</feature>
<dbReference type="InterPro" id="IPR005811">
    <property type="entry name" value="SUCC_ACL_C"/>
</dbReference>
<dbReference type="Pfam" id="PF02629">
    <property type="entry name" value="CoA_binding"/>
    <property type="match status" value="1"/>
</dbReference>
<dbReference type="UniPathway" id="UPA00223">
    <property type="reaction ID" value="UER00999"/>
</dbReference>
<dbReference type="Proteomes" id="UP000242301">
    <property type="component" value="Unassembled WGS sequence"/>
</dbReference>
<evidence type="ECO:0000256" key="2">
    <source>
        <dbReference type="ARBA" id="ARBA00022532"/>
    </source>
</evidence>
<dbReference type="InterPro" id="IPR033847">
    <property type="entry name" value="Citrt_syn/SCS-alpha_CS"/>
</dbReference>
<evidence type="ECO:0000313" key="13">
    <source>
        <dbReference type="Proteomes" id="UP000242301"/>
    </source>
</evidence>
<dbReference type="Gene3D" id="3.40.50.720">
    <property type="entry name" value="NAD(P)-binding Rossmann-like Domain"/>
    <property type="match status" value="1"/>
</dbReference>
<feature type="binding site" evidence="7">
    <location>
        <position position="159"/>
    </location>
    <ligand>
        <name>substrate</name>
        <note>ligand shared with subunit beta</note>
    </ligand>
</feature>
<dbReference type="InterPro" id="IPR005810">
    <property type="entry name" value="CoA_lig_alpha"/>
</dbReference>
<dbReference type="FunFam" id="3.40.50.261:FF:000002">
    <property type="entry name" value="Succinate--CoA ligase [ADP-forming] subunit alpha"/>
    <property type="match status" value="1"/>
</dbReference>
<evidence type="ECO:0000256" key="6">
    <source>
        <dbReference type="ARBA" id="ARBA00052891"/>
    </source>
</evidence>
<comment type="pathway">
    <text evidence="1 7 10">Carbohydrate metabolism; tricarboxylic acid cycle; succinate from succinyl-CoA (ligase route): step 1/1.</text>
</comment>
<dbReference type="Pfam" id="PF00549">
    <property type="entry name" value="Ligase_CoA"/>
    <property type="match status" value="1"/>
</dbReference>
<dbReference type="GO" id="GO:0004775">
    <property type="term" value="F:succinate-CoA ligase (ADP-forming) activity"/>
    <property type="evidence" value="ECO:0007669"/>
    <property type="project" value="UniProtKB-UniRule"/>
</dbReference>
<comment type="function">
    <text evidence="7 10">Succinyl-CoA synthetase functions in the citric acid cycle (TCA), coupling the hydrolysis of succinyl-CoA to the synthesis of either ATP or GTP and thus represents the only step of substrate-level phosphorylation in the TCA. The alpha subunit of the enzyme binds the substrates coenzyme A and phosphate, while succinate binding and nucleotide specificity is provided by the beta subunit.</text>
</comment>
<dbReference type="HAMAP" id="MF_01988">
    <property type="entry name" value="Succ_CoA_alpha"/>
    <property type="match status" value="1"/>
</dbReference>
<dbReference type="InterPro" id="IPR016102">
    <property type="entry name" value="Succinyl-CoA_synth-like"/>
</dbReference>
<dbReference type="GO" id="GO:0009361">
    <property type="term" value="C:succinate-CoA ligase complex (ADP-forming)"/>
    <property type="evidence" value="ECO:0007669"/>
    <property type="project" value="TreeGrafter"/>
</dbReference>
<evidence type="ECO:0000256" key="3">
    <source>
        <dbReference type="ARBA" id="ARBA00022598"/>
    </source>
</evidence>
<proteinExistence type="inferred from homology"/>
<evidence type="ECO:0000256" key="7">
    <source>
        <dbReference type="HAMAP-Rule" id="MF_01988"/>
    </source>
</evidence>
<comment type="subunit">
    <text evidence="7 10">Heterotetramer of two alpha and two beta subunits.</text>
</comment>
<dbReference type="NCBIfam" id="NF004230">
    <property type="entry name" value="PRK05678.1"/>
    <property type="match status" value="1"/>
</dbReference>
<dbReference type="PIRSF" id="PIRSF001553">
    <property type="entry name" value="SucCS_alpha"/>
    <property type="match status" value="1"/>
</dbReference>
<dbReference type="FunFam" id="3.40.50.720:FF:000002">
    <property type="entry name" value="Succinate--CoA ligase [ADP-forming] subunit alpha"/>
    <property type="match status" value="1"/>
</dbReference>
<evidence type="ECO:0000256" key="4">
    <source>
        <dbReference type="ARBA" id="ARBA00022741"/>
    </source>
</evidence>
<keyword evidence="13" id="KW-1185">Reference proteome</keyword>
<evidence type="ECO:0000256" key="9">
    <source>
        <dbReference type="RuleBase" id="RU000677"/>
    </source>
</evidence>
<dbReference type="PANTHER" id="PTHR11117">
    <property type="entry name" value="SUCCINYL-COA LIGASE SUBUNIT ALPHA"/>
    <property type="match status" value="1"/>
</dbReference>
<dbReference type="InterPro" id="IPR017440">
    <property type="entry name" value="Cit_synth/succinyl-CoA_lig_AS"/>
</dbReference>
<evidence type="ECO:0000256" key="8">
    <source>
        <dbReference type="PIRSR" id="PIRSR001553-1"/>
    </source>
</evidence>
<organism evidence="12 13">
    <name type="scientific">Candidatus Providencia siddallii</name>
    <dbReference type="NCBI Taxonomy" id="1715285"/>
    <lineage>
        <taxon>Bacteria</taxon>
        <taxon>Pseudomonadati</taxon>
        <taxon>Pseudomonadota</taxon>
        <taxon>Gammaproteobacteria</taxon>
        <taxon>Enterobacterales</taxon>
        <taxon>Morganellaceae</taxon>
        <taxon>Providencia</taxon>
    </lineage>
</organism>
<dbReference type="InterPro" id="IPR036291">
    <property type="entry name" value="NAD(P)-bd_dom_sf"/>
</dbReference>
<feature type="binding site" evidence="7">
    <location>
        <begin position="17"/>
        <end position="20"/>
    </location>
    <ligand>
        <name>CoA</name>
        <dbReference type="ChEBI" id="CHEBI:57287"/>
    </ligand>
</feature>
<comment type="similarity">
    <text evidence="7 9">Belongs to the succinate/malate CoA ligase alpha subunit family.</text>
</comment>
<feature type="active site" description="Tele-phosphohistidine intermediate" evidence="7 8">
    <location>
        <position position="247"/>
    </location>
</feature>
<evidence type="ECO:0000313" key="12">
    <source>
        <dbReference type="EMBL" id="CRK85968.1"/>
    </source>
</evidence>
<feature type="binding site" evidence="7">
    <location>
        <position position="43"/>
    </location>
    <ligand>
        <name>CoA</name>
        <dbReference type="ChEBI" id="CHEBI:57287"/>
    </ligand>
</feature>
<dbReference type="InterPro" id="IPR003781">
    <property type="entry name" value="CoA-bd"/>
</dbReference>
<feature type="binding site" evidence="7">
    <location>
        <begin position="96"/>
        <end position="98"/>
    </location>
    <ligand>
        <name>CoA</name>
        <dbReference type="ChEBI" id="CHEBI:57287"/>
    </ligand>
</feature>
<sequence length="293" mass="30644">MSILINKNTKVICQGFTGSQGTFHSEQAILYGTKIVGGVTPGKGGTLHLGLPVFNTVHEAVKITGATVSVIYVPAKFCKDSILEAINAGIKLIVTITEGIPILDMLIIKAKLDENNICMIGPNCPGIITPGECKIGIQPGNIHIPGKIGVISRSGTLTYEAVKQITDVGLGQSTCVGIGGDPISGTSFVDILKLFQEDKQTEIIVMIGEIGGNAEEEAADYIKKDVIKPVVAYIAGVTAPKGKRMGHAGAIISGGKGTANEKILSLKSAGVKIIYNLTDIGLIVKSLINKKNK</sequence>
<reference evidence="13" key="1">
    <citation type="submission" date="2015-05" db="EMBL/GenBank/DDBJ databases">
        <authorList>
            <person name="Manzano-Marin A."/>
        </authorList>
    </citation>
    <scope>NUCLEOTIDE SEQUENCE [LARGE SCALE GENOMIC DNA]</scope>
    <source>
        <strain evidence="13">officinalis</strain>
    </source>
</reference>
<dbReference type="EC" id="6.2.1.5" evidence="7"/>
<protein>
    <recommendedName>
        <fullName evidence="7">Succinate--CoA ligase [ADP-forming] subunit alpha</fullName>
        <ecNumber evidence="7">6.2.1.5</ecNumber>
    </recommendedName>
    <alternativeName>
        <fullName evidence="7">Succinyl-CoA synthetase subunit alpha</fullName>
        <shortName evidence="7">SCS-alpha</shortName>
    </alternativeName>
</protein>
<name>A0A0M6W7Y9_9GAMM</name>
<dbReference type="AlphaFoldDB" id="A0A0M6W7Y9"/>
<dbReference type="STRING" id="1715285.SOFFGTOCOR_0565"/>
<dbReference type="PROSITE" id="PS00399">
    <property type="entry name" value="SUCCINYL_COA_LIG_2"/>
    <property type="match status" value="1"/>
</dbReference>
<dbReference type="GO" id="GO:0000166">
    <property type="term" value="F:nucleotide binding"/>
    <property type="evidence" value="ECO:0007669"/>
    <property type="project" value="UniProtKB-KW"/>
</dbReference>
<comment type="catalytic activity">
    <reaction evidence="5">
        <text>succinate + ATP + CoA = succinyl-CoA + ADP + phosphate</text>
        <dbReference type="Rhea" id="RHEA:17661"/>
        <dbReference type="ChEBI" id="CHEBI:30031"/>
        <dbReference type="ChEBI" id="CHEBI:30616"/>
        <dbReference type="ChEBI" id="CHEBI:43474"/>
        <dbReference type="ChEBI" id="CHEBI:57287"/>
        <dbReference type="ChEBI" id="CHEBI:57292"/>
        <dbReference type="ChEBI" id="CHEBI:456216"/>
        <dbReference type="EC" id="6.2.1.5"/>
    </reaction>
    <physiologicalReaction direction="right-to-left" evidence="5">
        <dbReference type="Rhea" id="RHEA:17663"/>
    </physiologicalReaction>
</comment>
<evidence type="ECO:0000259" key="11">
    <source>
        <dbReference type="SMART" id="SM00881"/>
    </source>
</evidence>
<evidence type="ECO:0000256" key="10">
    <source>
        <dbReference type="RuleBase" id="RU000699"/>
    </source>
</evidence>
<dbReference type="PROSITE" id="PS01216">
    <property type="entry name" value="SUCCINYL_COA_LIG_1"/>
    <property type="match status" value="1"/>
</dbReference>
<evidence type="ECO:0000256" key="5">
    <source>
        <dbReference type="ARBA" id="ARBA00050563"/>
    </source>
</evidence>
<gene>
    <name evidence="7 12" type="primary">sucD</name>
    <name evidence="12" type="ORF">SOFFGTOCOR_0565</name>
</gene>
<dbReference type="GO" id="GO:0004776">
    <property type="term" value="F:succinate-CoA ligase (GDP-forming) activity"/>
    <property type="evidence" value="ECO:0007669"/>
    <property type="project" value="TreeGrafter"/>
</dbReference>
<dbReference type="PRINTS" id="PR01798">
    <property type="entry name" value="SCOASYNTHASE"/>
</dbReference>
<keyword evidence="4 7" id="KW-0547">Nucleotide-binding</keyword>
<dbReference type="SMART" id="SM00881">
    <property type="entry name" value="CoA_binding"/>
    <property type="match status" value="1"/>
</dbReference>
<dbReference type="GO" id="GO:0006099">
    <property type="term" value="P:tricarboxylic acid cycle"/>
    <property type="evidence" value="ECO:0007669"/>
    <property type="project" value="UniProtKB-UniRule"/>
</dbReference>
<evidence type="ECO:0000256" key="1">
    <source>
        <dbReference type="ARBA" id="ARBA00005064"/>
    </source>
</evidence>
<dbReference type="SUPFAM" id="SSF51735">
    <property type="entry name" value="NAD(P)-binding Rossmann-fold domains"/>
    <property type="match status" value="1"/>
</dbReference>
<dbReference type="NCBIfam" id="TIGR01019">
    <property type="entry name" value="sucCoAalpha"/>
    <property type="match status" value="1"/>
</dbReference>
<accession>A0A0M6W7Y9</accession>
<dbReference type="Gene3D" id="3.40.50.261">
    <property type="entry name" value="Succinyl-CoA synthetase domains"/>
    <property type="match status" value="1"/>
</dbReference>
<keyword evidence="2 7" id="KW-0816">Tricarboxylic acid cycle</keyword>
<dbReference type="PANTHER" id="PTHR11117:SF2">
    <property type="entry name" value="SUCCINATE--COA LIGASE [ADP_GDP-FORMING] SUBUNIT ALPHA, MITOCHONDRIAL"/>
    <property type="match status" value="1"/>
</dbReference>
<dbReference type="EMBL" id="CVRF01000003">
    <property type="protein sequence ID" value="CRK85968.1"/>
    <property type="molecule type" value="Genomic_DNA"/>
</dbReference>
<comment type="catalytic activity">
    <reaction evidence="6">
        <text>GTP + succinate + CoA = succinyl-CoA + GDP + phosphate</text>
        <dbReference type="Rhea" id="RHEA:22120"/>
        <dbReference type="ChEBI" id="CHEBI:30031"/>
        <dbReference type="ChEBI" id="CHEBI:37565"/>
        <dbReference type="ChEBI" id="CHEBI:43474"/>
        <dbReference type="ChEBI" id="CHEBI:57287"/>
        <dbReference type="ChEBI" id="CHEBI:57292"/>
        <dbReference type="ChEBI" id="CHEBI:58189"/>
    </reaction>
    <physiologicalReaction direction="right-to-left" evidence="6">
        <dbReference type="Rhea" id="RHEA:22122"/>
    </physiologicalReaction>
</comment>
<keyword evidence="3 7" id="KW-0436">Ligase</keyword>